<dbReference type="EMBL" id="FXXQ01000037">
    <property type="protein sequence ID" value="SMX25853.1"/>
    <property type="molecule type" value="Genomic_DNA"/>
</dbReference>
<dbReference type="AlphaFoldDB" id="A0A238J660"/>
<organism evidence="1 2">
    <name type="scientific">Boseongicola aestuarii</name>
    <dbReference type="NCBI Taxonomy" id="1470561"/>
    <lineage>
        <taxon>Bacteria</taxon>
        <taxon>Pseudomonadati</taxon>
        <taxon>Pseudomonadota</taxon>
        <taxon>Alphaproteobacteria</taxon>
        <taxon>Rhodobacterales</taxon>
        <taxon>Paracoccaceae</taxon>
        <taxon>Boseongicola</taxon>
    </lineage>
</organism>
<gene>
    <name evidence="1" type="ORF">BOA8489_03998</name>
</gene>
<accession>A0A238J660</accession>
<evidence type="ECO:0000313" key="1">
    <source>
        <dbReference type="EMBL" id="SMX25853.1"/>
    </source>
</evidence>
<keyword evidence="2" id="KW-1185">Reference proteome</keyword>
<dbReference type="RefSeq" id="WP_176440389.1">
    <property type="nucleotide sequence ID" value="NZ_FXXQ01000037.1"/>
</dbReference>
<dbReference type="Proteomes" id="UP000201838">
    <property type="component" value="Unassembled WGS sequence"/>
</dbReference>
<sequence>MKALVVRIITPKNTPFDPMLHEGIQIEETDEINGGRFLFFVVPDWRWENG</sequence>
<name>A0A238J660_9RHOB</name>
<protein>
    <submittedName>
        <fullName evidence="1">Uncharacterized protein</fullName>
    </submittedName>
</protein>
<proteinExistence type="predicted"/>
<reference evidence="2" key="1">
    <citation type="submission" date="2017-05" db="EMBL/GenBank/DDBJ databases">
        <authorList>
            <person name="Rodrigo-Torres L."/>
            <person name="Arahal R. D."/>
            <person name="Lucena T."/>
        </authorList>
    </citation>
    <scope>NUCLEOTIDE SEQUENCE [LARGE SCALE GENOMIC DNA]</scope>
    <source>
        <strain evidence="2">CECT 8489</strain>
    </source>
</reference>
<evidence type="ECO:0000313" key="2">
    <source>
        <dbReference type="Proteomes" id="UP000201838"/>
    </source>
</evidence>